<protein>
    <submittedName>
        <fullName evidence="1">Uncharacterized protein</fullName>
    </submittedName>
</protein>
<dbReference type="OrthoDB" id="9806482at2"/>
<dbReference type="RefSeq" id="WP_104437266.1">
    <property type="nucleotide sequence ID" value="NZ_PTJA01000006.1"/>
</dbReference>
<dbReference type="InterPro" id="IPR045425">
    <property type="entry name" value="DUF6508"/>
</dbReference>
<keyword evidence="2" id="KW-1185">Reference proteome</keyword>
<dbReference type="EMBL" id="PTJA01000006">
    <property type="protein sequence ID" value="PPK80569.1"/>
    <property type="molecule type" value="Genomic_DNA"/>
</dbReference>
<proteinExistence type="predicted"/>
<sequence>MNKFEQLIKYIPIIQADKFGEWIIDKENDGTPERPIHMPFVNYSKTVDSFQEDLYKFCEEHPEYEHTRYGETLEANGLKWSIESMEEADVSKLAAKCVIALLIGAVRAERFCDGALLSFFNSGCILRWLERLKTIDEGGVFNED</sequence>
<reference evidence="1 2" key="1">
    <citation type="submission" date="2018-02" db="EMBL/GenBank/DDBJ databases">
        <title>Genomic Encyclopedia of Archaeal and Bacterial Type Strains, Phase II (KMG-II): from individual species to whole genera.</title>
        <authorList>
            <person name="Goeker M."/>
        </authorList>
    </citation>
    <scope>NUCLEOTIDE SEQUENCE [LARGE SCALE GENOMIC DNA]</scope>
    <source>
        <strain evidence="1 2">DSM 3808</strain>
    </source>
</reference>
<evidence type="ECO:0000313" key="2">
    <source>
        <dbReference type="Proteomes" id="UP000237749"/>
    </source>
</evidence>
<dbReference type="Pfam" id="PF20118">
    <property type="entry name" value="DUF6508"/>
    <property type="match status" value="1"/>
</dbReference>
<name>A0A2S6HSI8_9FIRM</name>
<organism evidence="1 2">
    <name type="scientific">Lacrimispora xylanisolvens</name>
    <dbReference type="NCBI Taxonomy" id="384636"/>
    <lineage>
        <taxon>Bacteria</taxon>
        <taxon>Bacillati</taxon>
        <taxon>Bacillota</taxon>
        <taxon>Clostridia</taxon>
        <taxon>Lachnospirales</taxon>
        <taxon>Lachnospiraceae</taxon>
        <taxon>Lacrimispora</taxon>
    </lineage>
</organism>
<gene>
    <name evidence="1" type="ORF">BXY41_106159</name>
</gene>
<comment type="caution">
    <text evidence="1">The sequence shown here is derived from an EMBL/GenBank/DDBJ whole genome shotgun (WGS) entry which is preliminary data.</text>
</comment>
<evidence type="ECO:0000313" key="1">
    <source>
        <dbReference type="EMBL" id="PPK80569.1"/>
    </source>
</evidence>
<dbReference type="AlphaFoldDB" id="A0A2S6HSI8"/>
<accession>A0A2S6HSI8</accession>
<dbReference type="Proteomes" id="UP000237749">
    <property type="component" value="Unassembled WGS sequence"/>
</dbReference>